<proteinExistence type="predicted"/>
<keyword evidence="2" id="KW-1133">Transmembrane helix</keyword>
<gene>
    <name evidence="3" type="ORF">HK100_010967</name>
</gene>
<feature type="transmembrane region" description="Helical" evidence="2">
    <location>
        <begin position="358"/>
        <end position="376"/>
    </location>
</feature>
<keyword evidence="4" id="KW-1185">Reference proteome</keyword>
<name>A0AAD5XEG6_9FUNG</name>
<feature type="transmembrane region" description="Helical" evidence="2">
    <location>
        <begin position="142"/>
        <end position="161"/>
    </location>
</feature>
<evidence type="ECO:0000256" key="1">
    <source>
        <dbReference type="SAM" id="MobiDB-lite"/>
    </source>
</evidence>
<organism evidence="3 4">
    <name type="scientific">Physocladia obscura</name>
    <dbReference type="NCBI Taxonomy" id="109957"/>
    <lineage>
        <taxon>Eukaryota</taxon>
        <taxon>Fungi</taxon>
        <taxon>Fungi incertae sedis</taxon>
        <taxon>Chytridiomycota</taxon>
        <taxon>Chytridiomycota incertae sedis</taxon>
        <taxon>Chytridiomycetes</taxon>
        <taxon>Chytridiales</taxon>
        <taxon>Chytriomycetaceae</taxon>
        <taxon>Physocladia</taxon>
    </lineage>
</organism>
<evidence type="ECO:0000256" key="2">
    <source>
        <dbReference type="SAM" id="Phobius"/>
    </source>
</evidence>
<feature type="transmembrane region" description="Helical" evidence="2">
    <location>
        <begin position="27"/>
        <end position="50"/>
    </location>
</feature>
<reference evidence="3" key="1">
    <citation type="submission" date="2020-05" db="EMBL/GenBank/DDBJ databases">
        <title>Phylogenomic resolution of chytrid fungi.</title>
        <authorList>
            <person name="Stajich J.E."/>
            <person name="Amses K."/>
            <person name="Simmons R."/>
            <person name="Seto K."/>
            <person name="Myers J."/>
            <person name="Bonds A."/>
            <person name="Quandt C.A."/>
            <person name="Barry K."/>
            <person name="Liu P."/>
            <person name="Grigoriev I."/>
            <person name="Longcore J.E."/>
            <person name="James T.Y."/>
        </authorList>
    </citation>
    <scope>NUCLEOTIDE SEQUENCE</scope>
    <source>
        <strain evidence="3">JEL0513</strain>
    </source>
</reference>
<sequence length="832" mass="92749">MSTYTTPDGNTPPMIMNPSIDTPENQASIAIVIGLFVSVFPIFYVFQIVVNRWLLGEEKWAKSISDSAASVQVISSNFRLVLQHLVSIPTRKEVISSNGTVLIPWVYFSGLVISFIVIQNAIGTSMLGAGFVIKITQAQAGLILFFISCNSFLVSRILEYYKEKTEIRKKAAAYAFKVANEKRTKQPSSVNQVQPIEIPANVFENQENDSELPKLEEILVNSANRVDSELATTVSEIDINPLNLNPPQNQQLAIFNSTFEYNRRLKHILPQYNRIQATFGNAMQILVLVIEFIQLASFPYRDLLENSNFQESLSYDAEGQIDTLGNNFISFIRTLSTAISSGLPSIDTLVLTNIRFAIAWWISLIGVIVAATFMFVKKNLHSNTMRAYPKVRKVCKIMVEGTWITYFEPLTSIFYLILLGSFIEPLGCISSSNQPLWPPELGSTVEQSYINKENAIELREEQCAPVLLNPPLQVWFTLIGYIMGKLEKESTKPRTGITYSYNLKDDEDGAMTNIANKAVEAISKAFRFATYTLGLSVQPPSQAATAASSSAAYSSPITIEPRGTIKSNNSEQSEAKSAFSSVSISSDRSAAYNSSLRAKLQGPRAPANQSLASHAEIFISPRLTKNDNSNNSDYKQQPPRLSESEKMPSGTVTYEPVAFNSRLRSTSTGNIPQPRPRPRSVAENMMTTGNRSLPLTALNLPPRPYSIEGESFLPQFNENFETAEADETEEKLELKRPEQLAKKKAISKKKFEIDKAHLATFSESTDNRLQTPSVSNFFLPEESVVRLEKDEFTHEKNNIHCQRSIANDEKIGTEQTSATMKGKVKGPREFKI</sequence>
<evidence type="ECO:0000313" key="4">
    <source>
        <dbReference type="Proteomes" id="UP001211907"/>
    </source>
</evidence>
<feature type="region of interest" description="Disordered" evidence="1">
    <location>
        <begin position="622"/>
        <end position="682"/>
    </location>
</feature>
<feature type="transmembrane region" description="Helical" evidence="2">
    <location>
        <begin position="397"/>
        <end position="423"/>
    </location>
</feature>
<feature type="compositionally biased region" description="Polar residues" evidence="1">
    <location>
        <begin position="662"/>
        <end position="671"/>
    </location>
</feature>
<feature type="transmembrane region" description="Helical" evidence="2">
    <location>
        <begin position="279"/>
        <end position="300"/>
    </location>
</feature>
<accession>A0AAD5XEG6</accession>
<comment type="caution">
    <text evidence="3">The sequence shown here is derived from an EMBL/GenBank/DDBJ whole genome shotgun (WGS) entry which is preliminary data.</text>
</comment>
<dbReference type="EMBL" id="JADGJH010000629">
    <property type="protein sequence ID" value="KAJ3125127.1"/>
    <property type="molecule type" value="Genomic_DNA"/>
</dbReference>
<dbReference type="AlphaFoldDB" id="A0AAD5XEG6"/>
<feature type="compositionally biased region" description="Polar residues" evidence="1">
    <location>
        <begin position="626"/>
        <end position="635"/>
    </location>
</feature>
<feature type="region of interest" description="Disordered" evidence="1">
    <location>
        <begin position="807"/>
        <end position="832"/>
    </location>
</feature>
<feature type="transmembrane region" description="Helical" evidence="2">
    <location>
        <begin position="101"/>
        <end position="122"/>
    </location>
</feature>
<dbReference type="Proteomes" id="UP001211907">
    <property type="component" value="Unassembled WGS sequence"/>
</dbReference>
<keyword evidence="2" id="KW-0812">Transmembrane</keyword>
<evidence type="ECO:0000313" key="3">
    <source>
        <dbReference type="EMBL" id="KAJ3125127.1"/>
    </source>
</evidence>
<keyword evidence="2" id="KW-0472">Membrane</keyword>
<protein>
    <submittedName>
        <fullName evidence="3">Uncharacterized protein</fullName>
    </submittedName>
</protein>